<protein>
    <submittedName>
        <fullName evidence="1">Uncharacterized protein</fullName>
    </submittedName>
</protein>
<dbReference type="EMBL" id="KQ421896">
    <property type="protein sequence ID" value="KOF76022.1"/>
    <property type="molecule type" value="Genomic_DNA"/>
</dbReference>
<proteinExistence type="predicted"/>
<gene>
    <name evidence="1" type="ORF">OCBIM_22033861mg</name>
</gene>
<sequence length="49" mass="6054">MTQTRIDKNKKEKKNSCLFNRDFRQCLIIVAIYIYMMDFQPFLTEQPHR</sequence>
<organism evidence="1">
    <name type="scientific">Octopus bimaculoides</name>
    <name type="common">California two-spotted octopus</name>
    <dbReference type="NCBI Taxonomy" id="37653"/>
    <lineage>
        <taxon>Eukaryota</taxon>
        <taxon>Metazoa</taxon>
        <taxon>Spiralia</taxon>
        <taxon>Lophotrochozoa</taxon>
        <taxon>Mollusca</taxon>
        <taxon>Cephalopoda</taxon>
        <taxon>Coleoidea</taxon>
        <taxon>Octopodiformes</taxon>
        <taxon>Octopoda</taxon>
        <taxon>Incirrata</taxon>
        <taxon>Octopodidae</taxon>
        <taxon>Octopus</taxon>
    </lineage>
</organism>
<name>A0A0L8GG81_OCTBM</name>
<evidence type="ECO:0000313" key="1">
    <source>
        <dbReference type="EMBL" id="KOF76022.1"/>
    </source>
</evidence>
<dbReference type="AlphaFoldDB" id="A0A0L8GG81"/>
<reference evidence="1" key="1">
    <citation type="submission" date="2015-07" db="EMBL/GenBank/DDBJ databases">
        <title>MeaNS - Measles Nucleotide Surveillance Program.</title>
        <authorList>
            <person name="Tran T."/>
            <person name="Druce J."/>
        </authorList>
    </citation>
    <scope>NUCLEOTIDE SEQUENCE</scope>
    <source>
        <strain evidence="1">UCB-OBI-ISO-001</strain>
        <tissue evidence="1">Gonad</tissue>
    </source>
</reference>
<accession>A0A0L8GG81</accession>